<proteinExistence type="predicted"/>
<evidence type="ECO:0000313" key="2">
    <source>
        <dbReference type="Proteomes" id="UP001334084"/>
    </source>
</evidence>
<accession>A0AAX4J8K9</accession>
<keyword evidence="2" id="KW-1185">Reference proteome</keyword>
<dbReference type="GeneID" id="90540010"/>
<dbReference type="KEGG" id="vnx:VNE69_01146"/>
<name>A0AAX4J8K9_9MICR</name>
<protein>
    <recommendedName>
        <fullName evidence="3">Telomere replication protein EST3</fullName>
    </recommendedName>
</protein>
<evidence type="ECO:0000313" key="1">
    <source>
        <dbReference type="EMBL" id="WUR02207.1"/>
    </source>
</evidence>
<dbReference type="EMBL" id="CP142726">
    <property type="protein sequence ID" value="WUR02207.1"/>
    <property type="molecule type" value="Genomic_DNA"/>
</dbReference>
<organism evidence="1 2">
    <name type="scientific">Vairimorpha necatrix</name>
    <dbReference type="NCBI Taxonomy" id="6039"/>
    <lineage>
        <taxon>Eukaryota</taxon>
        <taxon>Fungi</taxon>
        <taxon>Fungi incertae sedis</taxon>
        <taxon>Microsporidia</taxon>
        <taxon>Nosematidae</taxon>
        <taxon>Vairimorpha</taxon>
    </lineage>
</organism>
<dbReference type="Proteomes" id="UP001334084">
    <property type="component" value="Chromosome 1"/>
</dbReference>
<gene>
    <name evidence="1" type="ORF">VNE69_01146</name>
</gene>
<sequence>MVFFLKNWFSDSITKLLRNDTMDKSHQNVQIVDIILSKHKSDLILRDKDFFIRAQITNSKINLHKGMCINIKDYYIEYRNKEFILFIEDCVDLGSLSDVPSYIENINTKYKIELSSPLYADFTYDELFVDIQYKFVSLETNKHIENKEDDFESSNIFTDSIILNTSVINNMNEDTTGIRDIMGAKMENKHIVADNSVNYDEYSLIYSNCTNDDRSNKNDTPGIVYKKSCSKFNPYTRIVTSLKHIPKNNKIIKSTDINKYQIENILKLYYLKYNLISKFFINLYYSELERVITKYRQYYITNLQNEKFNRLEDRRSSKKFRSKSTKRKIRKRISEFYTRKYSDTIQNIKNLFVKNDVYKYTENSKIKYFDIYPDRLIKHAKIEIDEFNFLNAKDEIMFDINYEIN</sequence>
<evidence type="ECO:0008006" key="3">
    <source>
        <dbReference type="Google" id="ProtNLM"/>
    </source>
</evidence>
<dbReference type="RefSeq" id="XP_065328352.1">
    <property type="nucleotide sequence ID" value="XM_065472280.1"/>
</dbReference>
<dbReference type="AlphaFoldDB" id="A0AAX4J8K9"/>
<reference evidence="1" key="1">
    <citation type="journal article" date="2024" name="BMC Genomics">
        <title>Functional annotation of a divergent genome using sequence and structure-based similarity.</title>
        <authorList>
            <person name="Svedberg D."/>
            <person name="Winiger R.R."/>
            <person name="Berg A."/>
            <person name="Sharma H."/>
            <person name="Tellgren-Roth C."/>
            <person name="Debrunner-Vossbrinck B.A."/>
            <person name="Vossbrinck C.R."/>
            <person name="Barandun J."/>
        </authorList>
    </citation>
    <scope>NUCLEOTIDE SEQUENCE</scope>
    <source>
        <strain evidence="1">Illinois isolate</strain>
    </source>
</reference>